<dbReference type="AlphaFoldDB" id="A0A5R9GN83"/>
<evidence type="ECO:0000256" key="7">
    <source>
        <dbReference type="ARBA" id="ARBA00022840"/>
    </source>
</evidence>
<dbReference type="Pfam" id="PF13538">
    <property type="entry name" value="UvrD_C_2"/>
    <property type="match status" value="1"/>
</dbReference>
<dbReference type="InterPro" id="IPR041851">
    <property type="entry name" value="RecD_N_sf"/>
</dbReference>
<keyword evidence="6 11" id="KW-0269">Exonuclease</keyword>
<feature type="domain" description="UvrD-like helicase C-terminal" evidence="12">
    <location>
        <begin position="524"/>
        <end position="570"/>
    </location>
</feature>
<keyword evidence="7 11" id="KW-0067">ATP-binding</keyword>
<evidence type="ECO:0000313" key="15">
    <source>
        <dbReference type="Proteomes" id="UP000306585"/>
    </source>
</evidence>
<dbReference type="GO" id="GO:0017116">
    <property type="term" value="F:single-stranded DNA helicase activity"/>
    <property type="evidence" value="ECO:0007669"/>
    <property type="project" value="TreeGrafter"/>
</dbReference>
<dbReference type="PANTHER" id="PTHR43788:SF6">
    <property type="entry name" value="DNA HELICASE B"/>
    <property type="match status" value="1"/>
</dbReference>
<feature type="domain" description="RecBCD enzyme subunit RecD N-terminal" evidence="13">
    <location>
        <begin position="11"/>
        <end position="106"/>
    </location>
</feature>
<dbReference type="InterPro" id="IPR050534">
    <property type="entry name" value="Coronavir_polyprotein_1ab"/>
</dbReference>
<comment type="caution">
    <text evidence="14">The sequence shown here is derived from an EMBL/GenBank/DDBJ whole genome shotgun (WGS) entry which is preliminary data.</text>
</comment>
<dbReference type="InterPro" id="IPR006344">
    <property type="entry name" value="RecD"/>
</dbReference>
<comment type="function">
    <text evidence="11">A helicase/nuclease that prepares dsDNA breaks (DSB) for recombinational DNA repair. Binds to DSBs and unwinds DNA via a highly rapid and processive ATP-dependent bidirectional helicase activity. Unwinds dsDNA until it encounters a Chi (crossover hotspot instigator) sequence from the 3' direction. Cuts ssDNA a few nucleotides 3' to the Chi site. The properties and activities of the enzyme are changed at Chi. The Chi-altered holoenzyme produces a long 3'-ssDNA overhang and facilitates RecA-binding to the ssDNA for homologous DNA recombination and repair. Holoenzyme degrades any linearized DNA that is unable to undergo homologous recombination. In the holoenzyme this subunit has ssDNA-dependent ATPase and 5'-3' helicase activity. When added to pre-assembled RecBC greatly stimulates nuclease activity and augments holoenzyme processivity. Negatively regulates the RecA-loading ability of RecBCD.</text>
</comment>
<evidence type="ECO:0000256" key="5">
    <source>
        <dbReference type="ARBA" id="ARBA00022806"/>
    </source>
</evidence>
<keyword evidence="1 11" id="KW-0540">Nuclease</keyword>
<comment type="miscellaneous">
    <text evidence="11">In the RecBCD complex, RecB has a slow 3'-5' helicase, an exonuclease activity and loads RecA onto ssDNA, RecD has a fast 5'-3' helicase activity, while RecC stimulates the ATPase and processivity of the RecB helicase and contributes to recognition of the Chi site.</text>
</comment>
<dbReference type="InterPro" id="IPR027785">
    <property type="entry name" value="UvrD-like_helicase_C"/>
</dbReference>
<protein>
    <recommendedName>
        <fullName evidence="11">RecBCD enzyme subunit RecD</fullName>
        <ecNumber evidence="11">5.6.2.3</ecNumber>
    </recommendedName>
    <alternativeName>
        <fullName evidence="11">DNA 5'-3' helicase subunit RecD</fullName>
    </alternativeName>
    <alternativeName>
        <fullName evidence="11">Exonuclease V subunit RecD</fullName>
        <shortName evidence="11">ExoV subunit RecD</shortName>
    </alternativeName>
    <alternativeName>
        <fullName evidence="11">Helicase/nuclease RecBCD subunit RecD</fullName>
    </alternativeName>
</protein>
<evidence type="ECO:0000256" key="8">
    <source>
        <dbReference type="ARBA" id="ARBA00023125"/>
    </source>
</evidence>
<dbReference type="PANTHER" id="PTHR43788">
    <property type="entry name" value="DNA2/NAM7 HELICASE FAMILY MEMBER"/>
    <property type="match status" value="1"/>
</dbReference>
<dbReference type="Gene3D" id="1.10.10.1020">
    <property type="entry name" value="RecBCD complex, subunit RecD, N-terminal domain"/>
    <property type="match status" value="1"/>
</dbReference>
<keyword evidence="9 11" id="KW-0234">DNA repair</keyword>
<dbReference type="GO" id="GO:0003677">
    <property type="term" value="F:DNA binding"/>
    <property type="evidence" value="ECO:0007669"/>
    <property type="project" value="UniProtKB-UniRule"/>
</dbReference>
<keyword evidence="2 11" id="KW-0547">Nucleotide-binding</keyword>
<dbReference type="GO" id="GO:0016887">
    <property type="term" value="F:ATP hydrolysis activity"/>
    <property type="evidence" value="ECO:0007669"/>
    <property type="project" value="RHEA"/>
</dbReference>
<comment type="subunit">
    <text evidence="11">Heterotrimer of RecB, RecC and RecD. All subunits contribute to DNA-binding.</text>
</comment>
<dbReference type="GO" id="GO:0043139">
    <property type="term" value="F:5'-3' DNA helicase activity"/>
    <property type="evidence" value="ECO:0007669"/>
    <property type="project" value="UniProtKB-UniRule"/>
</dbReference>
<evidence type="ECO:0000256" key="10">
    <source>
        <dbReference type="ARBA" id="ARBA00023235"/>
    </source>
</evidence>
<organism evidence="14 15">
    <name type="scientific">Mariprofundus erugo</name>
    <dbReference type="NCBI Taxonomy" id="2528639"/>
    <lineage>
        <taxon>Bacteria</taxon>
        <taxon>Pseudomonadati</taxon>
        <taxon>Pseudomonadota</taxon>
        <taxon>Candidatius Mariprofundia</taxon>
        <taxon>Mariprofundales</taxon>
        <taxon>Mariprofundaceae</taxon>
        <taxon>Mariprofundus</taxon>
    </lineage>
</organism>
<dbReference type="Proteomes" id="UP000306585">
    <property type="component" value="Unassembled WGS sequence"/>
</dbReference>
<keyword evidence="8 11" id="KW-0238">DNA-binding</keyword>
<comment type="similarity">
    <text evidence="11">Belongs to the RecD family.</text>
</comment>
<keyword evidence="5 11" id="KW-0347">Helicase</keyword>
<evidence type="ECO:0000256" key="9">
    <source>
        <dbReference type="ARBA" id="ARBA00023204"/>
    </source>
</evidence>
<dbReference type="RefSeq" id="WP_138238737.1">
    <property type="nucleotide sequence ID" value="NZ_VBRY01000004.1"/>
</dbReference>
<keyword evidence="15" id="KW-1185">Reference proteome</keyword>
<sequence length="611" mass="67334">MSQHIEQPQSRLSLLFSRFIAEKANQSLNSVLARTAAWLSEVQQNGDVCLDLALYTGKPWPDQKGMNRSDLTPDLDVWCRELMRDGICVGGPGEHTPMILDGHRLYLNRFWRYEDTVAGAIKSRLQTHVHVEHEALKKGLVRLFGDDREAGVNWQKLAAALAVTRHFSVISGGPGTGKTSSLVKVLALLLEQHPGMYIRMAAPTGKAAARMMESIRQAKSKLDIDDAIRAAIPDEASTLHRLLGYSPAGYRHHSMNPLILDCLVIDEASMVDLPMMARLLDALPQTAQLILLGDRDQLASVDAGNVLGDLTGHGHEIEYRPETAELLASLTGVNMGLLPVNPDAPVVADAIALLRKSYRFDENSGIGNLARHINSGAADQTIAWLSDHSCAELSWAPDLVLNTLLEQIADSYMPYLLEQDIAQALDLFEKQRVLCAVRQGPYGMESVNREIARRLIARGLLLHGEAVAGMPVMITGNNYELNLFNGDVGLLWRNQDGQLRAYFRAGDNALRDISVQSLPQYELSWAMTVHKSQGSEFEHVVAILPDIEAGRAVLTRELLYTAVTRAKNHFTLFAGSEAVRWAVIQTVNRSTGLADRLNWSGGDTITLQPDQ</sequence>
<dbReference type="CDD" id="cd18809">
    <property type="entry name" value="SF1_C_RecD"/>
    <property type="match status" value="1"/>
</dbReference>
<proteinExistence type="inferred from homology"/>
<gene>
    <name evidence="11 14" type="primary">recD</name>
    <name evidence="14" type="ORF">FEF65_05170</name>
</gene>
<dbReference type="EC" id="5.6.2.3" evidence="11"/>
<dbReference type="GO" id="GO:0000724">
    <property type="term" value="P:double-strand break repair via homologous recombination"/>
    <property type="evidence" value="ECO:0007669"/>
    <property type="project" value="UniProtKB-UniRule"/>
</dbReference>
<evidence type="ECO:0000259" key="12">
    <source>
        <dbReference type="Pfam" id="PF13538"/>
    </source>
</evidence>
<evidence type="ECO:0000313" key="14">
    <source>
        <dbReference type="EMBL" id="TLS67841.1"/>
    </source>
</evidence>
<evidence type="ECO:0000256" key="4">
    <source>
        <dbReference type="ARBA" id="ARBA00022801"/>
    </source>
</evidence>
<feature type="binding site" evidence="11">
    <location>
        <begin position="172"/>
        <end position="179"/>
    </location>
    <ligand>
        <name>ATP</name>
        <dbReference type="ChEBI" id="CHEBI:30616"/>
    </ligand>
</feature>
<dbReference type="Pfam" id="PF13245">
    <property type="entry name" value="AAA_19"/>
    <property type="match status" value="1"/>
</dbReference>
<dbReference type="GO" id="GO:0005524">
    <property type="term" value="F:ATP binding"/>
    <property type="evidence" value="ECO:0007669"/>
    <property type="project" value="UniProtKB-UniRule"/>
</dbReference>
<dbReference type="NCBIfam" id="TIGR01447">
    <property type="entry name" value="recD"/>
    <property type="match status" value="1"/>
</dbReference>
<dbReference type="GO" id="GO:0009338">
    <property type="term" value="C:exodeoxyribonuclease V complex"/>
    <property type="evidence" value="ECO:0007669"/>
    <property type="project" value="InterPro"/>
</dbReference>
<keyword evidence="4 11" id="KW-0378">Hydrolase</keyword>
<dbReference type="InterPro" id="IPR049550">
    <property type="entry name" value="RecD_N"/>
</dbReference>
<reference evidence="14 15" key="1">
    <citation type="journal article" date="2019" name="Appl. Environ. Microbiol.">
        <title>Environmental Evidence and Genomic Insight of Iron-oxidizing Bacteria Preference Towards More Corrosion Resistant Stainless Steel at Higher Salinities.</title>
        <authorList>
            <person name="Garrison C.E."/>
            <person name="Price K.A."/>
            <person name="Field E.K."/>
        </authorList>
    </citation>
    <scope>NUCLEOTIDE SEQUENCE [LARGE SCALE GENOMIC DNA]</scope>
    <source>
        <strain evidence="14 15">P3</strain>
    </source>
</reference>
<name>A0A5R9GN83_9PROT</name>
<keyword evidence="10 11" id="KW-0413">Isomerase</keyword>
<dbReference type="CDD" id="cd17933">
    <property type="entry name" value="DEXSc_RecD-like"/>
    <property type="match status" value="1"/>
</dbReference>
<evidence type="ECO:0000256" key="11">
    <source>
        <dbReference type="HAMAP-Rule" id="MF_01487"/>
    </source>
</evidence>
<keyword evidence="3 11" id="KW-0227">DNA damage</keyword>
<dbReference type="Pfam" id="PF21185">
    <property type="entry name" value="RecD_N"/>
    <property type="match status" value="1"/>
</dbReference>
<evidence type="ECO:0000256" key="2">
    <source>
        <dbReference type="ARBA" id="ARBA00022741"/>
    </source>
</evidence>
<dbReference type="Gene3D" id="3.40.50.300">
    <property type="entry name" value="P-loop containing nucleotide triphosphate hydrolases"/>
    <property type="match status" value="3"/>
</dbReference>
<evidence type="ECO:0000256" key="3">
    <source>
        <dbReference type="ARBA" id="ARBA00022763"/>
    </source>
</evidence>
<dbReference type="SUPFAM" id="SSF52540">
    <property type="entry name" value="P-loop containing nucleoside triphosphate hydrolases"/>
    <property type="match status" value="2"/>
</dbReference>
<dbReference type="EMBL" id="VBRY01000004">
    <property type="protein sequence ID" value="TLS67841.1"/>
    <property type="molecule type" value="Genomic_DNA"/>
</dbReference>
<evidence type="ECO:0000256" key="6">
    <source>
        <dbReference type="ARBA" id="ARBA00022839"/>
    </source>
</evidence>
<evidence type="ECO:0000259" key="13">
    <source>
        <dbReference type="Pfam" id="PF21185"/>
    </source>
</evidence>
<dbReference type="GO" id="GO:0008854">
    <property type="term" value="F:exodeoxyribonuclease V activity"/>
    <property type="evidence" value="ECO:0007669"/>
    <property type="project" value="InterPro"/>
</dbReference>
<dbReference type="InterPro" id="IPR027417">
    <property type="entry name" value="P-loop_NTPase"/>
</dbReference>
<comment type="catalytic activity">
    <reaction evidence="11">
        <text>ATP + H2O = ADP + phosphate + H(+)</text>
        <dbReference type="Rhea" id="RHEA:13065"/>
        <dbReference type="ChEBI" id="CHEBI:15377"/>
        <dbReference type="ChEBI" id="CHEBI:15378"/>
        <dbReference type="ChEBI" id="CHEBI:30616"/>
        <dbReference type="ChEBI" id="CHEBI:43474"/>
        <dbReference type="ChEBI" id="CHEBI:456216"/>
        <dbReference type="EC" id="5.6.2.3"/>
    </reaction>
</comment>
<dbReference type="HAMAP" id="MF_01487">
    <property type="entry name" value="RecD"/>
    <property type="match status" value="1"/>
</dbReference>
<accession>A0A5R9GN83</accession>
<evidence type="ECO:0000256" key="1">
    <source>
        <dbReference type="ARBA" id="ARBA00022722"/>
    </source>
</evidence>